<reference evidence="2" key="1">
    <citation type="submission" date="2016-03" db="EMBL/GenBank/DDBJ databases">
        <authorList>
            <person name="Guldener U."/>
        </authorList>
    </citation>
    <scope>NUCLEOTIDE SEQUENCE [LARGE SCALE GENOMIC DNA]</scope>
    <source>
        <strain evidence="2">04CH-RAC-A.6.1</strain>
    </source>
</reference>
<evidence type="ECO:0000313" key="2">
    <source>
        <dbReference type="Proteomes" id="UP000178912"/>
    </source>
</evidence>
<dbReference type="EMBL" id="FJUX01000095">
    <property type="protein sequence ID" value="CZT07416.1"/>
    <property type="molecule type" value="Genomic_DNA"/>
</dbReference>
<gene>
    <name evidence="1" type="ORF">RAG0_12882</name>
</gene>
<organism evidence="1 2">
    <name type="scientific">Rhynchosporium agropyri</name>
    <dbReference type="NCBI Taxonomy" id="914238"/>
    <lineage>
        <taxon>Eukaryota</taxon>
        <taxon>Fungi</taxon>
        <taxon>Dikarya</taxon>
        <taxon>Ascomycota</taxon>
        <taxon>Pezizomycotina</taxon>
        <taxon>Leotiomycetes</taxon>
        <taxon>Helotiales</taxon>
        <taxon>Ploettnerulaceae</taxon>
        <taxon>Rhynchosporium</taxon>
    </lineage>
</organism>
<dbReference type="Proteomes" id="UP000178912">
    <property type="component" value="Unassembled WGS sequence"/>
</dbReference>
<keyword evidence="2" id="KW-1185">Reference proteome</keyword>
<dbReference type="AlphaFoldDB" id="A0A1E1LA85"/>
<protein>
    <submittedName>
        <fullName evidence="1">Uncharacterized protein</fullName>
    </submittedName>
</protein>
<evidence type="ECO:0000313" key="1">
    <source>
        <dbReference type="EMBL" id="CZT07416.1"/>
    </source>
</evidence>
<sequence>MTKRKEKEISNIEVSTTVPLGYLVGGGAFVKRMKEDFPGYEDRTQIGEVKALELVGDEI</sequence>
<name>A0A1E1LA85_9HELO</name>
<proteinExistence type="predicted"/>
<accession>A0A1E1LA85</accession>